<comment type="caution">
    <text evidence="2">The sequence shown here is derived from an EMBL/GenBank/DDBJ whole genome shotgun (WGS) entry which is preliminary data.</text>
</comment>
<accession>A0A3S3SS65</accession>
<evidence type="ECO:0008006" key="4">
    <source>
        <dbReference type="Google" id="ProtNLM"/>
    </source>
</evidence>
<proteinExistence type="predicted"/>
<feature type="chain" id="PRO_5018750560" description="TerB family tellurite resistance protein" evidence="1">
    <location>
        <begin position="21"/>
        <end position="214"/>
    </location>
</feature>
<name>A0A3S3SS65_9SPHI</name>
<keyword evidence="1" id="KW-0732">Signal</keyword>
<dbReference type="AlphaFoldDB" id="A0A3S3SS65"/>
<evidence type="ECO:0000313" key="2">
    <source>
        <dbReference type="EMBL" id="RWU08131.1"/>
    </source>
</evidence>
<reference evidence="2 3" key="1">
    <citation type="submission" date="2018-06" db="EMBL/GenBank/DDBJ databases">
        <title>Pedobacter endophyticus sp. nov., an endophytic bacterium isolated from a leaf of Triticum aestivum.</title>
        <authorList>
            <person name="Zhang L."/>
        </authorList>
    </citation>
    <scope>NUCLEOTIDE SEQUENCE [LARGE SCALE GENOMIC DNA]</scope>
    <source>
        <strain evidence="2 3">CM134L-2</strain>
    </source>
</reference>
<evidence type="ECO:0000256" key="1">
    <source>
        <dbReference type="SAM" id="SignalP"/>
    </source>
</evidence>
<dbReference type="RefSeq" id="WP_113646656.1">
    <property type="nucleotide sequence ID" value="NZ_QMHN01000002.1"/>
</dbReference>
<evidence type="ECO:0000313" key="3">
    <source>
        <dbReference type="Proteomes" id="UP000284120"/>
    </source>
</evidence>
<sequence>MKKILIILAACLVSAGSARAQLWDELFNQKKTQTRYLLEQIAALKVYIGHVQKTYVIAKDGLDFISKATKGELDLHDAFFTSLGQVNPQVRNYPKAKDILLLHRATISAEKQYRGALAGKGRLTANELAYIERIFGEILKDCDALSGELEAVLAPGGLQMSDDERIERINDLYGQMQSNFQVMESFGIAAVQLAILREREKMEMENSGRYLQKK</sequence>
<organism evidence="2 3">
    <name type="scientific">Pedobacter chitinilyticus</name>
    <dbReference type="NCBI Taxonomy" id="2233776"/>
    <lineage>
        <taxon>Bacteria</taxon>
        <taxon>Pseudomonadati</taxon>
        <taxon>Bacteroidota</taxon>
        <taxon>Sphingobacteriia</taxon>
        <taxon>Sphingobacteriales</taxon>
        <taxon>Sphingobacteriaceae</taxon>
        <taxon>Pedobacter</taxon>
    </lineage>
</organism>
<feature type="signal peptide" evidence="1">
    <location>
        <begin position="1"/>
        <end position="20"/>
    </location>
</feature>
<protein>
    <recommendedName>
        <fullName evidence="4">TerB family tellurite resistance protein</fullName>
    </recommendedName>
</protein>
<dbReference type="Proteomes" id="UP000284120">
    <property type="component" value="Unassembled WGS sequence"/>
</dbReference>
<dbReference type="OrthoDB" id="673795at2"/>
<dbReference type="EMBL" id="SAYW01000002">
    <property type="protein sequence ID" value="RWU08131.1"/>
    <property type="molecule type" value="Genomic_DNA"/>
</dbReference>
<keyword evidence="3" id="KW-1185">Reference proteome</keyword>
<gene>
    <name evidence="2" type="ORF">DPV69_07055</name>
</gene>